<dbReference type="Pfam" id="PF09911">
    <property type="entry name" value="DUF2140"/>
    <property type="match status" value="1"/>
</dbReference>
<evidence type="ECO:0000313" key="3">
    <source>
        <dbReference type="Proteomes" id="UP000279909"/>
    </source>
</evidence>
<gene>
    <name evidence="2" type="ORF">EC501_07750</name>
</gene>
<evidence type="ECO:0000256" key="1">
    <source>
        <dbReference type="SAM" id="Phobius"/>
    </source>
</evidence>
<keyword evidence="1" id="KW-0472">Membrane</keyword>
<dbReference type="InterPro" id="IPR018672">
    <property type="entry name" value="DUF2140"/>
</dbReference>
<dbReference type="Proteomes" id="UP000279909">
    <property type="component" value="Unassembled WGS sequence"/>
</dbReference>
<accession>A0A3M8HAE8</accession>
<keyword evidence="1" id="KW-0812">Transmembrane</keyword>
<dbReference type="EMBL" id="RHLQ01000015">
    <property type="protein sequence ID" value="RNC99407.1"/>
    <property type="molecule type" value="Genomic_DNA"/>
</dbReference>
<dbReference type="AlphaFoldDB" id="A0A3M8HAE8"/>
<evidence type="ECO:0000313" key="2">
    <source>
        <dbReference type="EMBL" id="RNC99407.1"/>
    </source>
</evidence>
<keyword evidence="1" id="KW-1133">Transmembrane helix</keyword>
<feature type="transmembrane region" description="Helical" evidence="1">
    <location>
        <begin position="20"/>
        <end position="39"/>
    </location>
</feature>
<protein>
    <submittedName>
        <fullName evidence="2">DUF2140 family protein</fullName>
    </submittedName>
</protein>
<keyword evidence="3" id="KW-1185">Reference proteome</keyword>
<comment type="caution">
    <text evidence="2">The sequence shown here is derived from an EMBL/GenBank/DDBJ whole genome shotgun (WGS) entry which is preliminary data.</text>
</comment>
<name>A0A3M8HAE8_9BACI</name>
<reference evidence="2 3" key="1">
    <citation type="journal article" date="2014" name="Int. J. Syst. Evol. Microbiol.">
        <title>Lysinibacillus halotolerans sp. nov., isolated from saline-alkaline soil.</title>
        <authorList>
            <person name="Kong D."/>
            <person name="Wang Y."/>
            <person name="Zhao B."/>
            <person name="Li Y."/>
            <person name="Song J."/>
            <person name="Zhai Y."/>
            <person name="Zhang C."/>
            <person name="Wang H."/>
            <person name="Chen X."/>
            <person name="Zhao B."/>
            <person name="Ruan Z."/>
        </authorList>
    </citation>
    <scope>NUCLEOTIDE SEQUENCE [LARGE SCALE GENOMIC DNA]</scope>
    <source>
        <strain evidence="2 3">MCCC 1A12703</strain>
    </source>
</reference>
<organism evidence="2 3">
    <name type="scientific">Lysinibacillus halotolerans</name>
    <dbReference type="NCBI Taxonomy" id="1368476"/>
    <lineage>
        <taxon>Bacteria</taxon>
        <taxon>Bacillati</taxon>
        <taxon>Bacillota</taxon>
        <taxon>Bacilli</taxon>
        <taxon>Bacillales</taxon>
        <taxon>Bacillaceae</taxon>
        <taxon>Lysinibacillus</taxon>
    </lineage>
</organism>
<sequence length="204" mass="22766">METDLDVKEWTMVNKWKVAFFLLIGTIIILVAIFIFWAASPGEDVQIGRESITAQPTDSVLLVETTAEDFEKIVLKFLENELKSTSLPVDIVVGDAIILKSELTVFGVTVPFSMEFDPIVNEDGNVQLKQTSVNVGKLNIPPVTVLKLMNDAVEFPQWIVVRPNEEEIFVDLSNLSLPSGAHIKAKEIDLENNYILLEVIVPNK</sequence>
<proteinExistence type="predicted"/>